<evidence type="ECO:0000256" key="6">
    <source>
        <dbReference type="ARBA" id="ARBA00023136"/>
    </source>
</evidence>
<organism evidence="8">
    <name type="scientific">uncultured Campylobacterales bacterium</name>
    <dbReference type="NCBI Taxonomy" id="352960"/>
    <lineage>
        <taxon>Bacteria</taxon>
        <taxon>Pseudomonadati</taxon>
        <taxon>Campylobacterota</taxon>
        <taxon>Epsilonproteobacteria</taxon>
        <taxon>Campylobacterales</taxon>
        <taxon>environmental samples</taxon>
    </lineage>
</organism>
<comment type="catalytic activity">
    <reaction evidence="7">
        <text>L-cysteinyl-[prolipoprotein] + a 1,2-diacyl-sn-glycero-3-phospho-(1'-sn-glycerol) = an S-1,2-diacyl-sn-glyceryl-L-cysteinyl-[prolipoprotein] + sn-glycerol 1-phosphate + H(+)</text>
        <dbReference type="Rhea" id="RHEA:56712"/>
        <dbReference type="Rhea" id="RHEA-COMP:14679"/>
        <dbReference type="Rhea" id="RHEA-COMP:14680"/>
        <dbReference type="ChEBI" id="CHEBI:15378"/>
        <dbReference type="ChEBI" id="CHEBI:29950"/>
        <dbReference type="ChEBI" id="CHEBI:57685"/>
        <dbReference type="ChEBI" id="CHEBI:64716"/>
        <dbReference type="ChEBI" id="CHEBI:140658"/>
        <dbReference type="EC" id="2.5.1.145"/>
    </reaction>
</comment>
<feature type="transmembrane region" description="Helical" evidence="7">
    <location>
        <begin position="23"/>
        <end position="45"/>
    </location>
</feature>
<evidence type="ECO:0000256" key="4">
    <source>
        <dbReference type="ARBA" id="ARBA00022692"/>
    </source>
</evidence>
<name>A0A6S6SLE4_9BACT</name>
<dbReference type="GO" id="GO:0005886">
    <property type="term" value="C:plasma membrane"/>
    <property type="evidence" value="ECO:0007669"/>
    <property type="project" value="UniProtKB-SubCell"/>
</dbReference>
<comment type="function">
    <text evidence="7">Catalyzes the transfer of the diacylglyceryl group from phosphatidylglycerol to the sulfhydryl group of the N-terminal cysteine of a prolipoprotein, the first step in the formation of mature lipoproteins.</text>
</comment>
<keyword evidence="5 7" id="KW-1133">Transmembrane helix</keyword>
<feature type="transmembrane region" description="Helical" evidence="7">
    <location>
        <begin position="57"/>
        <end position="80"/>
    </location>
</feature>
<sequence>MQNWNNIYSLFDPVAFSIFGFKIHWYGIMYVLALIVAVYSATYFLKHDKTIKISKKIFDSYIFWVEVGIILGARIGYVIFYDTHTAYYLTHPWQIFNPFVNGEFVGISGMSYHGGLIGFLIASYIYTKYKKINQYKIFDIAALAIPLGYIFGRIGNFLNQELIGRVTEVPWGIYVNNVLVHPSQLYEAILEGLVVFIIIYLYKSKKKFDGELILIYAFLYSIMRFIAELYREPDFQIGFIGIFSLGQILSFVIIILSVIIWTKKIIELKNTKPLKVKKQKYKQTKKK</sequence>
<comment type="subcellular location">
    <subcellularLocation>
        <location evidence="7">Cell membrane</location>
        <topology evidence="7">Multi-pass membrane protein</topology>
    </subcellularLocation>
</comment>
<dbReference type="InterPro" id="IPR001640">
    <property type="entry name" value="Lgt"/>
</dbReference>
<keyword evidence="6 7" id="KW-0472">Membrane</keyword>
<dbReference type="HAMAP" id="MF_01147">
    <property type="entry name" value="Lgt"/>
    <property type="match status" value="1"/>
</dbReference>
<evidence type="ECO:0000256" key="2">
    <source>
        <dbReference type="ARBA" id="ARBA00022475"/>
    </source>
</evidence>
<dbReference type="Pfam" id="PF01790">
    <property type="entry name" value="LGT"/>
    <property type="match status" value="1"/>
</dbReference>
<feature type="transmembrane region" description="Helical" evidence="7">
    <location>
        <begin position="237"/>
        <end position="262"/>
    </location>
</feature>
<dbReference type="GO" id="GO:0042158">
    <property type="term" value="P:lipoprotein biosynthetic process"/>
    <property type="evidence" value="ECO:0007669"/>
    <property type="project" value="UniProtKB-UniRule"/>
</dbReference>
<protein>
    <recommendedName>
        <fullName evidence="7">Phosphatidylglycerol--prolipoprotein diacylglyceryl transferase</fullName>
        <ecNumber evidence="7">2.5.1.145</ecNumber>
    </recommendedName>
</protein>
<feature type="binding site" evidence="7">
    <location>
        <position position="153"/>
    </location>
    <ligand>
        <name>a 1,2-diacyl-sn-glycero-3-phospho-(1'-sn-glycerol)</name>
        <dbReference type="ChEBI" id="CHEBI:64716"/>
    </ligand>
</feature>
<evidence type="ECO:0000256" key="7">
    <source>
        <dbReference type="HAMAP-Rule" id="MF_01147"/>
    </source>
</evidence>
<comment type="pathway">
    <text evidence="7">Protein modification; lipoprotein biosynthesis (diacylglyceryl transfer).</text>
</comment>
<keyword evidence="8" id="KW-0328">Glycosyltransferase</keyword>
<dbReference type="PROSITE" id="PS01311">
    <property type="entry name" value="LGT"/>
    <property type="match status" value="1"/>
</dbReference>
<dbReference type="PANTHER" id="PTHR30589:SF0">
    <property type="entry name" value="PHOSPHATIDYLGLYCEROL--PROLIPOPROTEIN DIACYLGLYCERYL TRANSFERASE"/>
    <property type="match status" value="1"/>
</dbReference>
<dbReference type="PANTHER" id="PTHR30589">
    <property type="entry name" value="PROLIPOPROTEIN DIACYLGLYCERYL TRANSFERASE"/>
    <property type="match status" value="1"/>
</dbReference>
<feature type="transmembrane region" description="Helical" evidence="7">
    <location>
        <begin position="104"/>
        <end position="125"/>
    </location>
</feature>
<dbReference type="GO" id="GO:0008961">
    <property type="term" value="F:phosphatidylglycerol-prolipoprotein diacylglyceryl transferase activity"/>
    <property type="evidence" value="ECO:0007669"/>
    <property type="project" value="UniProtKB-UniRule"/>
</dbReference>
<accession>A0A6S6SLE4</accession>
<dbReference type="AlphaFoldDB" id="A0A6S6SLE4"/>
<dbReference type="EC" id="2.5.1.145" evidence="7"/>
<keyword evidence="8" id="KW-0449">Lipoprotein</keyword>
<keyword evidence="3 7" id="KW-0808">Transferase</keyword>
<comment type="similarity">
    <text evidence="1 7">Belongs to the Lgt family.</text>
</comment>
<feature type="transmembrane region" description="Helical" evidence="7">
    <location>
        <begin position="214"/>
        <end position="231"/>
    </location>
</feature>
<evidence type="ECO:0000313" key="8">
    <source>
        <dbReference type="EMBL" id="CAA6811068.1"/>
    </source>
</evidence>
<evidence type="ECO:0000256" key="5">
    <source>
        <dbReference type="ARBA" id="ARBA00022989"/>
    </source>
</evidence>
<evidence type="ECO:0000256" key="1">
    <source>
        <dbReference type="ARBA" id="ARBA00007150"/>
    </source>
</evidence>
<gene>
    <name evidence="7" type="primary">lgt</name>
    <name evidence="8" type="ORF">HELGO_WM6395</name>
</gene>
<keyword evidence="2 7" id="KW-1003">Cell membrane</keyword>
<keyword evidence="4 7" id="KW-0812">Transmembrane</keyword>
<reference evidence="8" key="1">
    <citation type="submission" date="2020-01" db="EMBL/GenBank/DDBJ databases">
        <authorList>
            <person name="Meier V. D."/>
            <person name="Meier V D."/>
        </authorList>
    </citation>
    <scope>NUCLEOTIDE SEQUENCE</scope>
    <source>
        <strain evidence="8">HLG_WM_MAG_12</strain>
    </source>
</reference>
<proteinExistence type="inferred from homology"/>
<dbReference type="NCBIfam" id="TIGR00544">
    <property type="entry name" value="lgt"/>
    <property type="match status" value="1"/>
</dbReference>
<dbReference type="UniPathway" id="UPA00664"/>
<dbReference type="EMBL" id="CACVAW010000044">
    <property type="protein sequence ID" value="CAA6811068.1"/>
    <property type="molecule type" value="Genomic_DNA"/>
</dbReference>
<evidence type="ECO:0000256" key="3">
    <source>
        <dbReference type="ARBA" id="ARBA00022679"/>
    </source>
</evidence>